<dbReference type="Pfam" id="PF12979">
    <property type="entry name" value="DUF3863"/>
    <property type="match status" value="1"/>
</dbReference>
<sequence length="462" mass="52961">MVEYINGYKMTKKSLFLILLTFTSVWCGSLSSLKGQSKGEPTPAVLMGNRFLTLNTIIRVNQIEVSRDRNEGLDERSEHTPERIIAFREAVSSEFPGARITWAFSWLVLHDETENYKKIRQLVVGYRLKYGDDITFIPGAYFANAYNTREQVNKDLHDGLAKVSEIVGNGFRPKSVVAGFLSAENQQFLAEKEGIHVCQGNIWSQFSIDNQDGDGAVSYPFYPSKEHFCKPAQGKDDFIDCVNLDGWTMDFLSAPRAGFADGFNSRMGVGPIETLMAYGKLTGLTQMLYTSAMHYDRGFELNGFAWVTNCWELSLPIDISGLKDWLNEIKRNWPDVKFITQGEFGLLWRDYYKDNSFNYRFEQKGSGIGGSDSNLKIRWFMNKDFRLALVKDWQKNRTENVIDFTNYNLKAEEPKDMTRKWSLMGEINQKQSRPQDKPKAIDKISPEGLALIKKYYPYLLVD</sequence>
<dbReference type="EMBL" id="FLUL01000001">
    <property type="protein sequence ID" value="SBW01836.1"/>
    <property type="molecule type" value="Genomic_DNA"/>
</dbReference>
<evidence type="ECO:0000259" key="2">
    <source>
        <dbReference type="Pfam" id="PF12980"/>
    </source>
</evidence>
<dbReference type="Gene3D" id="3.20.20.510">
    <property type="entry name" value="Uncharacterised protein PF12979, DUF3863"/>
    <property type="match status" value="1"/>
</dbReference>
<proteinExistence type="predicted"/>
<evidence type="ECO:0000259" key="1">
    <source>
        <dbReference type="Pfam" id="PF12979"/>
    </source>
</evidence>
<organism evidence="3">
    <name type="scientific">uncultured Dysgonomonas sp</name>
    <dbReference type="NCBI Taxonomy" id="206096"/>
    <lineage>
        <taxon>Bacteria</taxon>
        <taxon>Pseudomonadati</taxon>
        <taxon>Bacteroidota</taxon>
        <taxon>Bacteroidia</taxon>
        <taxon>Bacteroidales</taxon>
        <taxon>Dysgonomonadaceae</taxon>
        <taxon>Dysgonomonas</taxon>
        <taxon>environmental samples</taxon>
    </lineage>
</organism>
<accession>A0A212JQW9</accession>
<evidence type="ECO:0008006" key="4">
    <source>
        <dbReference type="Google" id="ProtNLM"/>
    </source>
</evidence>
<dbReference type="InterPro" id="IPR024334">
    <property type="entry name" value="DUF3863"/>
</dbReference>
<protein>
    <recommendedName>
        <fullName evidence="4">DUF3863 domain-containing protein</fullName>
    </recommendedName>
</protein>
<feature type="domain" description="DUF3864" evidence="2">
    <location>
        <begin position="386"/>
        <end position="459"/>
    </location>
</feature>
<dbReference type="Gene3D" id="3.30.1120.110">
    <property type="match status" value="1"/>
</dbReference>
<reference evidence="3" key="1">
    <citation type="submission" date="2016-04" db="EMBL/GenBank/DDBJ databases">
        <authorList>
            <person name="Evans L.H."/>
            <person name="Alamgir A."/>
            <person name="Owens N."/>
            <person name="Weber N.D."/>
            <person name="Virtaneva K."/>
            <person name="Barbian K."/>
            <person name="Babar A."/>
            <person name="Rosenke K."/>
        </authorList>
    </citation>
    <scope>NUCLEOTIDE SEQUENCE</scope>
    <source>
        <strain evidence="3">86-2</strain>
    </source>
</reference>
<evidence type="ECO:0000313" key="3">
    <source>
        <dbReference type="EMBL" id="SBW01836.1"/>
    </source>
</evidence>
<dbReference type="InterPro" id="IPR024335">
    <property type="entry name" value="DUF3864"/>
</dbReference>
<feature type="domain" description="DUF3863" evidence="1">
    <location>
        <begin position="46"/>
        <end position="381"/>
    </location>
</feature>
<gene>
    <name evidence="3" type="ORF">KL86DYS2_12128</name>
</gene>
<name>A0A212JQW9_9BACT</name>
<dbReference type="AlphaFoldDB" id="A0A212JQW9"/>
<dbReference type="Pfam" id="PF12980">
    <property type="entry name" value="DUF3864"/>
    <property type="match status" value="1"/>
</dbReference>